<reference evidence="2" key="2">
    <citation type="submission" date="2023-06" db="EMBL/GenBank/DDBJ databases">
        <authorList>
            <consortium name="Lawrence Berkeley National Laboratory"/>
            <person name="Haridas S."/>
            <person name="Hensen N."/>
            <person name="Bonometti L."/>
            <person name="Westerberg I."/>
            <person name="Brannstrom I.O."/>
            <person name="Guillou S."/>
            <person name="Cros-Aarteil S."/>
            <person name="Calhoun S."/>
            <person name="Kuo A."/>
            <person name="Mondo S."/>
            <person name="Pangilinan J."/>
            <person name="Riley R."/>
            <person name="Labutti K."/>
            <person name="Andreopoulos B."/>
            <person name="Lipzen A."/>
            <person name="Chen C."/>
            <person name="Yanf M."/>
            <person name="Daum C."/>
            <person name="Ng V."/>
            <person name="Clum A."/>
            <person name="Steindorff A."/>
            <person name="Ohm R."/>
            <person name="Martin F."/>
            <person name="Silar P."/>
            <person name="Natvig D."/>
            <person name="Lalanne C."/>
            <person name="Gautier V."/>
            <person name="Ament-Velasquez S.L."/>
            <person name="Kruys A."/>
            <person name="Hutchinson M.I."/>
            <person name="Powell A.J."/>
            <person name="Barry K."/>
            <person name="Miller A.N."/>
            <person name="Grigoriev I.V."/>
            <person name="Debuchy R."/>
            <person name="Gladieux P."/>
            <person name="Thoren M.H."/>
            <person name="Johannesson H."/>
        </authorList>
    </citation>
    <scope>NUCLEOTIDE SEQUENCE</scope>
    <source>
        <strain evidence="2">SMH4131-1</strain>
    </source>
</reference>
<evidence type="ECO:0000313" key="2">
    <source>
        <dbReference type="EMBL" id="KAK3337036.1"/>
    </source>
</evidence>
<dbReference type="AlphaFoldDB" id="A0AAE0MLI3"/>
<evidence type="ECO:0000313" key="3">
    <source>
        <dbReference type="Proteomes" id="UP001286456"/>
    </source>
</evidence>
<reference evidence="2" key="1">
    <citation type="journal article" date="2023" name="Mol. Phylogenet. Evol.">
        <title>Genome-scale phylogeny and comparative genomics of the fungal order Sordariales.</title>
        <authorList>
            <person name="Hensen N."/>
            <person name="Bonometti L."/>
            <person name="Westerberg I."/>
            <person name="Brannstrom I.O."/>
            <person name="Guillou S."/>
            <person name="Cros-Aarteil S."/>
            <person name="Calhoun S."/>
            <person name="Haridas S."/>
            <person name="Kuo A."/>
            <person name="Mondo S."/>
            <person name="Pangilinan J."/>
            <person name="Riley R."/>
            <person name="LaButti K."/>
            <person name="Andreopoulos B."/>
            <person name="Lipzen A."/>
            <person name="Chen C."/>
            <person name="Yan M."/>
            <person name="Daum C."/>
            <person name="Ng V."/>
            <person name="Clum A."/>
            <person name="Steindorff A."/>
            <person name="Ohm R.A."/>
            <person name="Martin F."/>
            <person name="Silar P."/>
            <person name="Natvig D.O."/>
            <person name="Lalanne C."/>
            <person name="Gautier V."/>
            <person name="Ament-Velasquez S.L."/>
            <person name="Kruys A."/>
            <person name="Hutchinson M.I."/>
            <person name="Powell A.J."/>
            <person name="Barry K."/>
            <person name="Miller A.N."/>
            <person name="Grigoriev I.V."/>
            <person name="Debuchy R."/>
            <person name="Gladieux P."/>
            <person name="Hiltunen Thoren M."/>
            <person name="Johannesson H."/>
        </authorList>
    </citation>
    <scope>NUCLEOTIDE SEQUENCE</scope>
    <source>
        <strain evidence="2">SMH4131-1</strain>
    </source>
</reference>
<organism evidence="2 3">
    <name type="scientific">Cercophora scortea</name>
    <dbReference type="NCBI Taxonomy" id="314031"/>
    <lineage>
        <taxon>Eukaryota</taxon>
        <taxon>Fungi</taxon>
        <taxon>Dikarya</taxon>
        <taxon>Ascomycota</taxon>
        <taxon>Pezizomycotina</taxon>
        <taxon>Sordariomycetes</taxon>
        <taxon>Sordariomycetidae</taxon>
        <taxon>Sordariales</taxon>
        <taxon>Lasiosphaeriaceae</taxon>
        <taxon>Cercophora</taxon>
    </lineage>
</organism>
<dbReference type="Proteomes" id="UP001286456">
    <property type="component" value="Unassembled WGS sequence"/>
</dbReference>
<name>A0AAE0MLI3_9PEZI</name>
<evidence type="ECO:0000256" key="1">
    <source>
        <dbReference type="SAM" id="MobiDB-lite"/>
    </source>
</evidence>
<feature type="compositionally biased region" description="Basic and acidic residues" evidence="1">
    <location>
        <begin position="86"/>
        <end position="96"/>
    </location>
</feature>
<proteinExistence type="predicted"/>
<feature type="region of interest" description="Disordered" evidence="1">
    <location>
        <begin position="86"/>
        <end position="173"/>
    </location>
</feature>
<keyword evidence="3" id="KW-1185">Reference proteome</keyword>
<protein>
    <submittedName>
        <fullName evidence="2">Uncharacterized protein</fullName>
    </submittedName>
</protein>
<comment type="caution">
    <text evidence="2">The sequence shown here is derived from an EMBL/GenBank/DDBJ whole genome shotgun (WGS) entry which is preliminary data.</text>
</comment>
<sequence>MRRGSSSKTLGFLQLGLSTWIRSRESETATSSMGNPVAIVQCTLDMASRACPCASGLSQVSRCHSSYLTPPGFAGYTAGLLGKIDERRRQGRKRDATLSSLYPEGTDLGGGPGSIKNPSASSTRPKQLTLQTVPSMELTMHQKKQACIHESGRRGSIAKQKQTSPKREVSRVE</sequence>
<gene>
    <name evidence="2" type="ORF">B0T19DRAFT_411318</name>
</gene>
<feature type="compositionally biased region" description="Polar residues" evidence="1">
    <location>
        <begin position="116"/>
        <end position="134"/>
    </location>
</feature>
<dbReference type="EMBL" id="JAUEPO010000001">
    <property type="protein sequence ID" value="KAK3337036.1"/>
    <property type="molecule type" value="Genomic_DNA"/>
</dbReference>
<accession>A0AAE0MLI3</accession>